<feature type="chain" id="PRO_5008889696" evidence="1">
    <location>
        <begin position="21"/>
        <end position="91"/>
    </location>
</feature>
<comment type="caution">
    <text evidence="2">The sequence shown here is derived from an EMBL/GenBank/DDBJ whole genome shotgun (WGS) entry which is preliminary data.</text>
</comment>
<keyword evidence="1" id="KW-0732">Signal</keyword>
<name>A0A1C7NH74_9FUNG</name>
<evidence type="ECO:0000313" key="2">
    <source>
        <dbReference type="EMBL" id="OBZ88348.1"/>
    </source>
</evidence>
<protein>
    <submittedName>
        <fullName evidence="2">Uncharacterized protein</fullName>
    </submittedName>
</protein>
<organism evidence="2 3">
    <name type="scientific">Choanephora cucurbitarum</name>
    <dbReference type="NCBI Taxonomy" id="101091"/>
    <lineage>
        <taxon>Eukaryota</taxon>
        <taxon>Fungi</taxon>
        <taxon>Fungi incertae sedis</taxon>
        <taxon>Mucoromycota</taxon>
        <taxon>Mucoromycotina</taxon>
        <taxon>Mucoromycetes</taxon>
        <taxon>Mucorales</taxon>
        <taxon>Mucorineae</taxon>
        <taxon>Choanephoraceae</taxon>
        <taxon>Choanephoroideae</taxon>
        <taxon>Choanephora</taxon>
    </lineage>
</organism>
<dbReference type="Proteomes" id="UP000093000">
    <property type="component" value="Unassembled WGS sequence"/>
</dbReference>
<dbReference type="OrthoDB" id="2215812at2759"/>
<accession>A0A1C7NH74</accession>
<dbReference type="AlphaFoldDB" id="A0A1C7NH74"/>
<reference evidence="2 3" key="1">
    <citation type="submission" date="2016-03" db="EMBL/GenBank/DDBJ databases">
        <title>Choanephora cucurbitarum.</title>
        <authorList>
            <person name="Min B."/>
            <person name="Park H."/>
            <person name="Park J.-H."/>
            <person name="Shin H.-D."/>
            <person name="Choi I.-G."/>
        </authorList>
    </citation>
    <scope>NUCLEOTIDE SEQUENCE [LARGE SCALE GENOMIC DNA]</scope>
    <source>
        <strain evidence="2 3">KUS-F28377</strain>
    </source>
</reference>
<dbReference type="EMBL" id="LUGH01000158">
    <property type="protein sequence ID" value="OBZ88348.1"/>
    <property type="molecule type" value="Genomic_DNA"/>
</dbReference>
<evidence type="ECO:0000313" key="3">
    <source>
        <dbReference type="Proteomes" id="UP000093000"/>
    </source>
</evidence>
<keyword evidence="3" id="KW-1185">Reference proteome</keyword>
<evidence type="ECO:0000256" key="1">
    <source>
        <dbReference type="SAM" id="SignalP"/>
    </source>
</evidence>
<gene>
    <name evidence="2" type="ORF">A0J61_03604</name>
</gene>
<proteinExistence type="predicted"/>
<dbReference type="InParanoid" id="A0A1C7NH74"/>
<feature type="signal peptide" evidence="1">
    <location>
        <begin position="1"/>
        <end position="20"/>
    </location>
</feature>
<sequence>MILLSVRINILIQETLLCFAAGLNKRIGMNQSVSIISGPVGYTYLIKKTQRVHVATKTNTLKLPMTKEKLLSDDTKEFLSSLYSSKIHTKD</sequence>